<evidence type="ECO:0000313" key="3">
    <source>
        <dbReference type="Proteomes" id="UP000028839"/>
    </source>
</evidence>
<protein>
    <submittedName>
        <fullName evidence="2">Tellurite resistance TerB</fullName>
    </submittedName>
</protein>
<dbReference type="Proteomes" id="UP000028839">
    <property type="component" value="Unassembled WGS sequence"/>
</dbReference>
<dbReference type="OrthoDB" id="6543050at2"/>
<comment type="caution">
    <text evidence="2">The sequence shown here is derived from an EMBL/GenBank/DDBJ whole genome shotgun (WGS) entry which is preliminary data.</text>
</comment>
<dbReference type="HOGENOM" id="CLU_127140_0_0_6"/>
<proteinExistence type="predicted"/>
<name>A0A0E2Z3A1_9GAMM</name>
<evidence type="ECO:0000259" key="1">
    <source>
        <dbReference type="Pfam" id="PF05099"/>
    </source>
</evidence>
<dbReference type="AlphaFoldDB" id="A0A0E2Z3A1"/>
<dbReference type="Gene3D" id="1.10.3680.10">
    <property type="entry name" value="TerB-like"/>
    <property type="match status" value="1"/>
</dbReference>
<dbReference type="CDD" id="cd07176">
    <property type="entry name" value="terB"/>
    <property type="match status" value="1"/>
</dbReference>
<dbReference type="InterPro" id="IPR007791">
    <property type="entry name" value="DjlA_N"/>
</dbReference>
<dbReference type="InterPro" id="IPR029024">
    <property type="entry name" value="TerB-like"/>
</dbReference>
<gene>
    <name evidence="2" type="ORF">IB75_05135</name>
</gene>
<dbReference type="SUPFAM" id="SSF158682">
    <property type="entry name" value="TerB-like"/>
    <property type="match status" value="1"/>
</dbReference>
<dbReference type="Pfam" id="PF05099">
    <property type="entry name" value="TerB"/>
    <property type="match status" value="1"/>
</dbReference>
<feature type="domain" description="Co-chaperone DjlA N-terminal" evidence="1">
    <location>
        <begin position="32"/>
        <end position="149"/>
    </location>
</feature>
<sequence length="150" mass="16491">MALSWLKGKFNEVSTNLKNETTKIRNKDFLEGVIAGCTLVAYADGVVKPEEKQKMMGFLQTSEVLSVFDTENVIKLFEKFSAQFEFDPAIGEANALQAVSKVKKKEGEARLLVRVCCAIGASDGDFDDAERKTVSKICSELGLNPADFDL</sequence>
<reference evidence="2 3" key="1">
    <citation type="submission" date="2014-07" db="EMBL/GenBank/DDBJ databases">
        <title>Comparative analysis of Nitrosococcus oceani genome inventories of strains from Pacific and Atlantic gyres.</title>
        <authorList>
            <person name="Lim C.K."/>
            <person name="Wang L."/>
            <person name="Sayavedra-Soto L.A."/>
            <person name="Klotz M.G."/>
        </authorList>
    </citation>
    <scope>NUCLEOTIDE SEQUENCE [LARGE SCALE GENOMIC DNA]</scope>
    <source>
        <strain evidence="2 3">C-27</strain>
    </source>
</reference>
<dbReference type="EMBL" id="JPGN01000029">
    <property type="protein sequence ID" value="KFI20009.1"/>
    <property type="molecule type" value="Genomic_DNA"/>
</dbReference>
<evidence type="ECO:0000313" key="2">
    <source>
        <dbReference type="EMBL" id="KFI20009.1"/>
    </source>
</evidence>
<accession>A0A0E2Z3A1</accession>
<organism evidence="2 3">
    <name type="scientific">Nitrosococcus oceani C-27</name>
    <dbReference type="NCBI Taxonomy" id="314279"/>
    <lineage>
        <taxon>Bacteria</taxon>
        <taxon>Pseudomonadati</taxon>
        <taxon>Pseudomonadota</taxon>
        <taxon>Gammaproteobacteria</taxon>
        <taxon>Chromatiales</taxon>
        <taxon>Chromatiaceae</taxon>
        <taxon>Nitrosococcus</taxon>
    </lineage>
</organism>